<dbReference type="RefSeq" id="XP_027619598.1">
    <property type="nucleotide sequence ID" value="XM_027763797.1"/>
</dbReference>
<organism evidence="1 2">
    <name type="scientific">Sparassis crispa</name>
    <dbReference type="NCBI Taxonomy" id="139825"/>
    <lineage>
        <taxon>Eukaryota</taxon>
        <taxon>Fungi</taxon>
        <taxon>Dikarya</taxon>
        <taxon>Basidiomycota</taxon>
        <taxon>Agaricomycotina</taxon>
        <taxon>Agaricomycetes</taxon>
        <taxon>Polyporales</taxon>
        <taxon>Sparassidaceae</taxon>
        <taxon>Sparassis</taxon>
    </lineage>
</organism>
<proteinExistence type="predicted"/>
<evidence type="ECO:0000313" key="1">
    <source>
        <dbReference type="EMBL" id="GBE88685.1"/>
    </source>
</evidence>
<dbReference type="Proteomes" id="UP000287166">
    <property type="component" value="Unassembled WGS sequence"/>
</dbReference>
<comment type="caution">
    <text evidence="1">The sequence shown here is derived from an EMBL/GenBank/DDBJ whole genome shotgun (WGS) entry which is preliminary data.</text>
</comment>
<protein>
    <submittedName>
        <fullName evidence="1">Uncharacterized protein</fullName>
    </submittedName>
</protein>
<dbReference type="EMBL" id="BFAD01000014">
    <property type="protein sequence ID" value="GBE88685.1"/>
    <property type="molecule type" value="Genomic_DNA"/>
</dbReference>
<evidence type="ECO:0000313" key="2">
    <source>
        <dbReference type="Proteomes" id="UP000287166"/>
    </source>
</evidence>
<accession>A0A401H2M3</accession>
<dbReference type="OrthoDB" id="2745353at2759"/>
<name>A0A401H2M3_9APHY</name>
<dbReference type="GeneID" id="38785602"/>
<sequence length="177" mass="18434">MWPGPEGAGNNHKKGYCSDGVMQKAKTVDKVLGGMTETMQEHPPDWPQPHGIFSNGTTFHPGEFLAAIRELYDCMVVKGSTGGDRAMEYNAFAVLLSKCTIVSNDGAVLFELFSSLTMASASMYAGLIIERDGSKYLRIDFLHGAPAAGGAGAGEASGNGNSEVAADAGEGTAIAVL</sequence>
<reference evidence="1 2" key="1">
    <citation type="journal article" date="2018" name="Sci. Rep.">
        <title>Genome sequence of the cauliflower mushroom Sparassis crispa (Hanabiratake) and its association with beneficial usage.</title>
        <authorList>
            <person name="Kiyama R."/>
            <person name="Furutani Y."/>
            <person name="Kawaguchi K."/>
            <person name="Nakanishi T."/>
        </authorList>
    </citation>
    <scope>NUCLEOTIDE SEQUENCE [LARGE SCALE GENOMIC DNA]</scope>
</reference>
<dbReference type="InParanoid" id="A0A401H2M3"/>
<dbReference type="AlphaFoldDB" id="A0A401H2M3"/>
<gene>
    <name evidence="1" type="ORF">SCP_1400900</name>
</gene>
<keyword evidence="2" id="KW-1185">Reference proteome</keyword>